<dbReference type="PROSITE" id="PS01029">
    <property type="entry name" value="DEHYDROQUINASE_II"/>
    <property type="match status" value="1"/>
</dbReference>
<evidence type="ECO:0000256" key="8">
    <source>
        <dbReference type="HAMAP-Rule" id="MF_00169"/>
    </source>
</evidence>
<evidence type="ECO:0000256" key="1">
    <source>
        <dbReference type="ARBA" id="ARBA00001864"/>
    </source>
</evidence>
<evidence type="ECO:0000256" key="2">
    <source>
        <dbReference type="ARBA" id="ARBA00003924"/>
    </source>
</evidence>
<dbReference type="InterPro" id="IPR036441">
    <property type="entry name" value="DHquinase_II_sf"/>
</dbReference>
<evidence type="ECO:0000256" key="6">
    <source>
        <dbReference type="ARBA" id="ARBA00012060"/>
    </source>
</evidence>
<dbReference type="GO" id="GO:0003855">
    <property type="term" value="F:3-dehydroquinate dehydratase activity"/>
    <property type="evidence" value="ECO:0007669"/>
    <property type="project" value="UniProtKB-UniRule"/>
</dbReference>
<dbReference type="NCBIfam" id="TIGR01088">
    <property type="entry name" value="aroQ"/>
    <property type="match status" value="1"/>
</dbReference>
<keyword evidence="8" id="KW-0028">Amino-acid biosynthesis</keyword>
<comment type="similarity">
    <text evidence="4 8">Belongs to the type-II 3-dehydroquinase family.</text>
</comment>
<organism evidence="12 13">
    <name type="scientific">Ferrimonas marina</name>
    <dbReference type="NCBI Taxonomy" id="299255"/>
    <lineage>
        <taxon>Bacteria</taxon>
        <taxon>Pseudomonadati</taxon>
        <taxon>Pseudomonadota</taxon>
        <taxon>Gammaproteobacteria</taxon>
        <taxon>Alteromonadales</taxon>
        <taxon>Ferrimonadaceae</taxon>
        <taxon>Ferrimonas</taxon>
    </lineage>
</organism>
<name>A0A1M5XBL0_9GAMM</name>
<dbReference type="Gene3D" id="3.40.50.9100">
    <property type="entry name" value="Dehydroquinase, class II"/>
    <property type="match status" value="1"/>
</dbReference>
<comment type="catalytic activity">
    <reaction evidence="1 8">
        <text>3-dehydroquinate = 3-dehydroshikimate + H2O</text>
        <dbReference type="Rhea" id="RHEA:21096"/>
        <dbReference type="ChEBI" id="CHEBI:15377"/>
        <dbReference type="ChEBI" id="CHEBI:16630"/>
        <dbReference type="ChEBI" id="CHEBI:32364"/>
        <dbReference type="EC" id="4.2.1.10"/>
    </reaction>
</comment>
<dbReference type="CDD" id="cd00466">
    <property type="entry name" value="DHQase_II"/>
    <property type="match status" value="1"/>
</dbReference>
<dbReference type="GO" id="GO:0008652">
    <property type="term" value="P:amino acid biosynthetic process"/>
    <property type="evidence" value="ECO:0007669"/>
    <property type="project" value="UniProtKB-KW"/>
</dbReference>
<evidence type="ECO:0000256" key="5">
    <source>
        <dbReference type="ARBA" id="ARBA00011193"/>
    </source>
</evidence>
<dbReference type="RefSeq" id="WP_067661771.1">
    <property type="nucleotide sequence ID" value="NZ_FQXG01000005.1"/>
</dbReference>
<protein>
    <recommendedName>
        <fullName evidence="6 8">3-dehydroquinate dehydratase</fullName>
        <shortName evidence="8">3-dehydroquinase</shortName>
        <ecNumber evidence="6 8">4.2.1.10</ecNumber>
    </recommendedName>
    <alternativeName>
        <fullName evidence="8">Type II DHQase</fullName>
    </alternativeName>
</protein>
<feature type="binding site" evidence="8 10">
    <location>
        <position position="112"/>
    </location>
    <ligand>
        <name>substrate</name>
    </ligand>
</feature>
<comment type="pathway">
    <text evidence="3 8">Metabolic intermediate biosynthesis; chorismate biosynthesis; chorismate from D-erythrose 4-phosphate and phosphoenolpyruvate: step 3/7.</text>
</comment>
<feature type="site" description="Transition state stabilizer" evidence="8 11">
    <location>
        <position position="21"/>
    </location>
</feature>
<feature type="active site" description="Proton acceptor" evidence="8 9">
    <location>
        <position position="26"/>
    </location>
</feature>
<dbReference type="EMBL" id="FQXG01000005">
    <property type="protein sequence ID" value="SHH97129.1"/>
    <property type="molecule type" value="Genomic_DNA"/>
</dbReference>
<sequence length="153" mass="16649">MSDKLEILLLNGPNLNLLGRREPGHYGHQTLARIVEGLEQQAAKAGVTLTHLQSNSEAALIDAIHATNADLVLINPAAFTHTSVALRDALLGMALPFIEIHLSNVHAREPFRHHSYFSDKAIGVICGLGADGYRYGLDAAISHLQKQQTEQQD</sequence>
<dbReference type="HAMAP" id="MF_00169">
    <property type="entry name" value="AroQ"/>
    <property type="match status" value="1"/>
</dbReference>
<comment type="subunit">
    <text evidence="5 8">Homododecamer.</text>
</comment>
<dbReference type="InterPro" id="IPR018509">
    <property type="entry name" value="DHquinase_II_CS"/>
</dbReference>
<evidence type="ECO:0000256" key="7">
    <source>
        <dbReference type="ARBA" id="ARBA00023239"/>
    </source>
</evidence>
<feature type="active site" description="Proton donor" evidence="8 9">
    <location>
        <position position="101"/>
    </location>
</feature>
<proteinExistence type="inferred from homology"/>
<dbReference type="UniPathway" id="UPA00053">
    <property type="reaction ID" value="UER00086"/>
</dbReference>
<keyword evidence="7 8" id="KW-0456">Lyase</keyword>
<dbReference type="Pfam" id="PF01220">
    <property type="entry name" value="DHquinase_II"/>
    <property type="match status" value="1"/>
</dbReference>
<evidence type="ECO:0000313" key="13">
    <source>
        <dbReference type="Proteomes" id="UP000184268"/>
    </source>
</evidence>
<evidence type="ECO:0000256" key="11">
    <source>
        <dbReference type="PIRSR" id="PIRSR001399-3"/>
    </source>
</evidence>
<dbReference type="OrthoDB" id="9790793at2"/>
<dbReference type="NCBIfam" id="NF003805">
    <property type="entry name" value="PRK05395.1-2"/>
    <property type="match status" value="1"/>
</dbReference>
<dbReference type="GO" id="GO:0009423">
    <property type="term" value="P:chorismate biosynthetic process"/>
    <property type="evidence" value="ECO:0007669"/>
    <property type="project" value="UniProtKB-UniRule"/>
</dbReference>
<evidence type="ECO:0000313" key="12">
    <source>
        <dbReference type="EMBL" id="SHH97129.1"/>
    </source>
</evidence>
<dbReference type="NCBIfam" id="NF003804">
    <property type="entry name" value="PRK05395.1-1"/>
    <property type="match status" value="1"/>
</dbReference>
<dbReference type="InterPro" id="IPR001874">
    <property type="entry name" value="DHquinase_II"/>
</dbReference>
<dbReference type="PIRSF" id="PIRSF001399">
    <property type="entry name" value="DHquinase_II"/>
    <property type="match status" value="1"/>
</dbReference>
<dbReference type="GO" id="GO:0009073">
    <property type="term" value="P:aromatic amino acid family biosynthetic process"/>
    <property type="evidence" value="ECO:0007669"/>
    <property type="project" value="UniProtKB-KW"/>
</dbReference>
<dbReference type="NCBIfam" id="NF003807">
    <property type="entry name" value="PRK05395.1-4"/>
    <property type="match status" value="1"/>
</dbReference>
<feature type="binding site" evidence="8 10">
    <location>
        <position position="81"/>
    </location>
    <ligand>
        <name>substrate</name>
    </ligand>
</feature>
<feature type="binding site" evidence="8 10">
    <location>
        <begin position="102"/>
        <end position="103"/>
    </location>
    <ligand>
        <name>substrate</name>
    </ligand>
</feature>
<dbReference type="AlphaFoldDB" id="A0A1M5XBL0"/>
<dbReference type="STRING" id="299255.SAMN02745129_3408"/>
<keyword evidence="13" id="KW-1185">Reference proteome</keyword>
<evidence type="ECO:0000256" key="10">
    <source>
        <dbReference type="PIRSR" id="PIRSR001399-2"/>
    </source>
</evidence>
<comment type="function">
    <text evidence="2 8">Catalyzes a trans-dehydration via an enolate intermediate.</text>
</comment>
<reference evidence="12 13" key="1">
    <citation type="submission" date="2016-11" db="EMBL/GenBank/DDBJ databases">
        <authorList>
            <person name="Jaros S."/>
            <person name="Januszkiewicz K."/>
            <person name="Wedrychowicz H."/>
        </authorList>
    </citation>
    <scope>NUCLEOTIDE SEQUENCE [LARGE SCALE GENOMIC DNA]</scope>
    <source>
        <strain evidence="12 13">DSM 16917</strain>
    </source>
</reference>
<feature type="binding site" evidence="8 10">
    <location>
        <position position="88"/>
    </location>
    <ligand>
        <name>substrate</name>
    </ligand>
</feature>
<dbReference type="PANTHER" id="PTHR21272:SF3">
    <property type="entry name" value="CATABOLIC 3-DEHYDROQUINASE"/>
    <property type="match status" value="1"/>
</dbReference>
<dbReference type="Proteomes" id="UP000184268">
    <property type="component" value="Unassembled WGS sequence"/>
</dbReference>
<dbReference type="NCBIfam" id="NF003806">
    <property type="entry name" value="PRK05395.1-3"/>
    <property type="match status" value="1"/>
</dbReference>
<accession>A0A1M5XBL0</accession>
<dbReference type="PANTHER" id="PTHR21272">
    <property type="entry name" value="CATABOLIC 3-DEHYDROQUINASE"/>
    <property type="match status" value="1"/>
</dbReference>
<evidence type="ECO:0000256" key="3">
    <source>
        <dbReference type="ARBA" id="ARBA00004902"/>
    </source>
</evidence>
<keyword evidence="8" id="KW-0057">Aromatic amino acid biosynthesis</keyword>
<gene>
    <name evidence="8" type="primary">aroQ</name>
    <name evidence="12" type="ORF">SAMN02745129_3408</name>
</gene>
<dbReference type="SUPFAM" id="SSF52304">
    <property type="entry name" value="Type II 3-dehydroquinate dehydratase"/>
    <property type="match status" value="1"/>
</dbReference>
<dbReference type="GO" id="GO:0019631">
    <property type="term" value="P:quinate catabolic process"/>
    <property type="evidence" value="ECO:0007669"/>
    <property type="project" value="TreeGrafter"/>
</dbReference>
<dbReference type="EC" id="4.2.1.10" evidence="6 8"/>
<feature type="binding site" evidence="8 10">
    <location>
        <position position="75"/>
    </location>
    <ligand>
        <name>substrate</name>
    </ligand>
</feature>
<evidence type="ECO:0000256" key="4">
    <source>
        <dbReference type="ARBA" id="ARBA00011037"/>
    </source>
</evidence>
<evidence type="ECO:0000256" key="9">
    <source>
        <dbReference type="PIRSR" id="PIRSR001399-1"/>
    </source>
</evidence>